<dbReference type="PANTHER" id="PTHR31113:SF2">
    <property type="entry name" value="OS04G0423200 PROTEIN"/>
    <property type="match status" value="1"/>
</dbReference>
<sequence length="373" mass="42779">MFWGKFRALKIRKDKKELRDVCQSLNVNEEYVSALRTQSYIDFFAKAQSLVNEPPSSSSPLSPFPSSCYKKFSEFLLEPDQETIPAILESTTIFSKIPELKTLILNYFEISAEASKICSHLLTNISQIQSHYQYIQRVIDTTIDDFDYSPEKVKLIVSELNSFIFQRNPFSSPNKHEFKLIHEKYSLALNHLKLKRKKVARKIKLMTCIHKASGVCITAACCLIAISAIVLAAHTLTALVMGPVIFGFPLKSFKKSFGFLRSGSYLMKGCQQLDVAAKGTYILNRDFDTMSRLVGRLHDEVEHNKEVIKFCLERREHKFFLQVVKELKKGDVGFRKQIEELEEHIYLCLLTINRARGLVIKEMTTISSLDSLR</sequence>
<dbReference type="STRING" id="180498.A0A067KG22"/>
<evidence type="ECO:0000256" key="4">
    <source>
        <dbReference type="ARBA" id="ARBA00022989"/>
    </source>
</evidence>
<keyword evidence="4 6" id="KW-1133">Transmembrane helix</keyword>
<dbReference type="EMBL" id="KK914642">
    <property type="protein sequence ID" value="KDP30764.1"/>
    <property type="molecule type" value="Genomic_DNA"/>
</dbReference>
<dbReference type="AlphaFoldDB" id="A0A067KG22"/>
<dbReference type="PANTHER" id="PTHR31113">
    <property type="entry name" value="UPF0496 PROTEIN 3-RELATED"/>
    <property type="match status" value="1"/>
</dbReference>
<name>A0A067KG22_JATCU</name>
<protein>
    <submittedName>
        <fullName evidence="7">Uncharacterized protein</fullName>
    </submittedName>
</protein>
<dbReference type="Proteomes" id="UP000027138">
    <property type="component" value="Unassembled WGS sequence"/>
</dbReference>
<evidence type="ECO:0000313" key="7">
    <source>
        <dbReference type="EMBL" id="KDP30764.1"/>
    </source>
</evidence>
<evidence type="ECO:0000256" key="1">
    <source>
        <dbReference type="ARBA" id="ARBA00004370"/>
    </source>
</evidence>
<gene>
    <name evidence="7" type="ORF">JCGZ_15193</name>
</gene>
<evidence type="ECO:0000256" key="6">
    <source>
        <dbReference type="SAM" id="Phobius"/>
    </source>
</evidence>
<keyword evidence="8" id="KW-1185">Reference proteome</keyword>
<dbReference type="OrthoDB" id="776561at2759"/>
<keyword evidence="3 6" id="KW-0812">Transmembrane</keyword>
<feature type="transmembrane region" description="Helical" evidence="6">
    <location>
        <begin position="203"/>
        <end position="226"/>
    </location>
</feature>
<comment type="subcellular location">
    <subcellularLocation>
        <location evidence="1">Membrane</location>
    </subcellularLocation>
</comment>
<evidence type="ECO:0000256" key="2">
    <source>
        <dbReference type="ARBA" id="ARBA00009074"/>
    </source>
</evidence>
<dbReference type="InterPro" id="IPR007749">
    <property type="entry name" value="DUF677"/>
</dbReference>
<accession>A0A067KG22</accession>
<keyword evidence="5 6" id="KW-0472">Membrane</keyword>
<organism evidence="7 8">
    <name type="scientific">Jatropha curcas</name>
    <name type="common">Barbados nut</name>
    <dbReference type="NCBI Taxonomy" id="180498"/>
    <lineage>
        <taxon>Eukaryota</taxon>
        <taxon>Viridiplantae</taxon>
        <taxon>Streptophyta</taxon>
        <taxon>Embryophyta</taxon>
        <taxon>Tracheophyta</taxon>
        <taxon>Spermatophyta</taxon>
        <taxon>Magnoliopsida</taxon>
        <taxon>eudicotyledons</taxon>
        <taxon>Gunneridae</taxon>
        <taxon>Pentapetalae</taxon>
        <taxon>rosids</taxon>
        <taxon>fabids</taxon>
        <taxon>Malpighiales</taxon>
        <taxon>Euphorbiaceae</taxon>
        <taxon>Crotonoideae</taxon>
        <taxon>Jatropheae</taxon>
        <taxon>Jatropha</taxon>
    </lineage>
</organism>
<proteinExistence type="inferred from homology"/>
<evidence type="ECO:0000313" key="8">
    <source>
        <dbReference type="Proteomes" id="UP000027138"/>
    </source>
</evidence>
<reference evidence="7 8" key="1">
    <citation type="journal article" date="2014" name="PLoS ONE">
        <title>Global Analysis of Gene Expression Profiles in Physic Nut (Jatropha curcas L.) Seedlings Exposed to Salt Stress.</title>
        <authorList>
            <person name="Zhang L."/>
            <person name="Zhang C."/>
            <person name="Wu P."/>
            <person name="Chen Y."/>
            <person name="Li M."/>
            <person name="Jiang H."/>
            <person name="Wu G."/>
        </authorList>
    </citation>
    <scope>NUCLEOTIDE SEQUENCE [LARGE SCALE GENOMIC DNA]</scope>
    <source>
        <strain evidence="8">cv. GZQX0401</strain>
        <tissue evidence="7">Young leaves</tissue>
    </source>
</reference>
<dbReference type="KEGG" id="jcu:105640936"/>
<dbReference type="Pfam" id="PF05055">
    <property type="entry name" value="DUF677"/>
    <property type="match status" value="1"/>
</dbReference>
<evidence type="ECO:0000256" key="5">
    <source>
        <dbReference type="ARBA" id="ARBA00023136"/>
    </source>
</evidence>
<evidence type="ECO:0000256" key="3">
    <source>
        <dbReference type="ARBA" id="ARBA00022692"/>
    </source>
</evidence>
<comment type="similarity">
    <text evidence="2">Belongs to the UPF0496 family.</text>
</comment>
<dbReference type="GO" id="GO:0016020">
    <property type="term" value="C:membrane"/>
    <property type="evidence" value="ECO:0007669"/>
    <property type="project" value="UniProtKB-SubCell"/>
</dbReference>